<keyword evidence="3" id="KW-1185">Reference proteome</keyword>
<evidence type="ECO:0000313" key="3">
    <source>
        <dbReference type="Proteomes" id="UP000823388"/>
    </source>
</evidence>
<dbReference type="AlphaFoldDB" id="A0A8T0MRV2"/>
<evidence type="ECO:0000313" key="2">
    <source>
        <dbReference type="EMBL" id="KAG2538872.1"/>
    </source>
</evidence>
<evidence type="ECO:0000256" key="1">
    <source>
        <dbReference type="SAM" id="MobiDB-lite"/>
    </source>
</evidence>
<feature type="region of interest" description="Disordered" evidence="1">
    <location>
        <begin position="75"/>
        <end position="134"/>
    </location>
</feature>
<gene>
    <name evidence="2" type="ORF">PVAP13_9NG358756</name>
</gene>
<name>A0A8T0MRV2_PANVG</name>
<protein>
    <submittedName>
        <fullName evidence="2">Uncharacterized protein</fullName>
    </submittedName>
</protein>
<accession>A0A8T0MRV2</accession>
<dbReference type="EMBL" id="CM029054">
    <property type="protein sequence ID" value="KAG2538872.1"/>
    <property type="molecule type" value="Genomic_DNA"/>
</dbReference>
<organism evidence="2 3">
    <name type="scientific">Panicum virgatum</name>
    <name type="common">Blackwell switchgrass</name>
    <dbReference type="NCBI Taxonomy" id="38727"/>
    <lineage>
        <taxon>Eukaryota</taxon>
        <taxon>Viridiplantae</taxon>
        <taxon>Streptophyta</taxon>
        <taxon>Embryophyta</taxon>
        <taxon>Tracheophyta</taxon>
        <taxon>Spermatophyta</taxon>
        <taxon>Magnoliopsida</taxon>
        <taxon>Liliopsida</taxon>
        <taxon>Poales</taxon>
        <taxon>Poaceae</taxon>
        <taxon>PACMAD clade</taxon>
        <taxon>Panicoideae</taxon>
        <taxon>Panicodae</taxon>
        <taxon>Paniceae</taxon>
        <taxon>Panicinae</taxon>
        <taxon>Panicum</taxon>
        <taxon>Panicum sect. Hiantes</taxon>
    </lineage>
</organism>
<comment type="caution">
    <text evidence="2">The sequence shown here is derived from an EMBL/GenBank/DDBJ whole genome shotgun (WGS) entry which is preliminary data.</text>
</comment>
<proteinExistence type="predicted"/>
<reference evidence="2" key="1">
    <citation type="submission" date="2020-05" db="EMBL/GenBank/DDBJ databases">
        <title>WGS assembly of Panicum virgatum.</title>
        <authorList>
            <person name="Lovell J.T."/>
            <person name="Jenkins J."/>
            <person name="Shu S."/>
            <person name="Juenger T.E."/>
            <person name="Schmutz J."/>
        </authorList>
    </citation>
    <scope>NUCLEOTIDE SEQUENCE</scope>
    <source>
        <strain evidence="2">AP13</strain>
    </source>
</reference>
<dbReference type="Proteomes" id="UP000823388">
    <property type="component" value="Chromosome 9N"/>
</dbReference>
<sequence length="134" mass="13598">MVGAGFKADRTGTLQTVLQDEDPVKSSAAAFSISYASEADRRAHAKCSACSGLPLPPTWRLARAPLAPPAIATKPRAAAGMASSPGAEAGGCRVEARGRSLPPPPSRRSRTPGSGGGGRPRRTEAGARSMAPPP</sequence>